<evidence type="ECO:0000313" key="3">
    <source>
        <dbReference type="Proteomes" id="UP000642809"/>
    </source>
</evidence>
<feature type="transmembrane region" description="Helical" evidence="1">
    <location>
        <begin position="231"/>
        <end position="250"/>
    </location>
</feature>
<keyword evidence="1" id="KW-0472">Membrane</keyword>
<name>A0A8J3CZ85_9BACT</name>
<feature type="transmembrane region" description="Helical" evidence="1">
    <location>
        <begin position="72"/>
        <end position="97"/>
    </location>
</feature>
<feature type="transmembrane region" description="Helical" evidence="1">
    <location>
        <begin position="200"/>
        <end position="219"/>
    </location>
</feature>
<protein>
    <submittedName>
        <fullName evidence="2">Transporter</fullName>
    </submittedName>
</protein>
<dbReference type="EMBL" id="BMYF01000010">
    <property type="protein sequence ID" value="GHB37875.1"/>
    <property type="molecule type" value="Genomic_DNA"/>
</dbReference>
<dbReference type="PANTHER" id="PTHR30354:SF11">
    <property type="entry name" value="PERMEASE"/>
    <property type="match status" value="1"/>
</dbReference>
<dbReference type="Pfam" id="PF02447">
    <property type="entry name" value="GntP_permease"/>
    <property type="match status" value="1"/>
</dbReference>
<feature type="transmembrane region" description="Helical" evidence="1">
    <location>
        <begin position="151"/>
        <end position="171"/>
    </location>
</feature>
<feature type="transmembrane region" description="Helical" evidence="1">
    <location>
        <begin position="359"/>
        <end position="380"/>
    </location>
</feature>
<gene>
    <name evidence="2" type="ORF">GCM10008106_18880</name>
</gene>
<sequence>MIALAVAAVWVGVAAGMHVSSAIEEFSKGFGSLIGQIGLIIILGCVFGYLLEKSGAAMSLALKLWSSIGKRFPALSTGLMGSVVGIPVFCDAGFILLDPVGKNLSKTSGISPLTFSLSLAGGLYLSHILIPPTPGPLAVAGMMQMEQQLGVVLLLGILLMIPVLLVVAWWAKRFANQKLHEQLPEKATANTPTATPIPSFFWSASVISLPLLLIAIGNLHSLITNEALGQVLKTAGNPFLAISCGLALGFWKLKAPDGSNLMRIAFEKGIVTAGPILVLTGSGAGFGTILKQIGLQEILQSWNMQPSSLFGWILLAFGISAFLKTAQGSSTSAMIISASLLISMLPAETGFSAMQTGLLISAIGAGAMSVSHANDSYFWIVKEFTGLSVAEALRSYTLLTFLMGVSALGMIVVLAWLINLFY</sequence>
<dbReference type="GO" id="GO:0015128">
    <property type="term" value="F:gluconate transmembrane transporter activity"/>
    <property type="evidence" value="ECO:0007669"/>
    <property type="project" value="InterPro"/>
</dbReference>
<keyword evidence="1" id="KW-1133">Transmembrane helix</keyword>
<dbReference type="AlphaFoldDB" id="A0A8J3CZ85"/>
<feature type="transmembrane region" description="Helical" evidence="1">
    <location>
        <begin position="32"/>
        <end position="51"/>
    </location>
</feature>
<reference evidence="2" key="2">
    <citation type="submission" date="2020-09" db="EMBL/GenBank/DDBJ databases">
        <authorList>
            <person name="Sun Q."/>
            <person name="Kim S."/>
        </authorList>
    </citation>
    <scope>NUCLEOTIDE SEQUENCE</scope>
    <source>
        <strain evidence="2">KCTC 23224</strain>
    </source>
</reference>
<dbReference type="PANTHER" id="PTHR30354">
    <property type="entry name" value="GNT FAMILY GLUCONATE TRANSPORTER"/>
    <property type="match status" value="1"/>
</dbReference>
<dbReference type="Proteomes" id="UP000642809">
    <property type="component" value="Unassembled WGS sequence"/>
</dbReference>
<dbReference type="GO" id="GO:0005886">
    <property type="term" value="C:plasma membrane"/>
    <property type="evidence" value="ECO:0007669"/>
    <property type="project" value="TreeGrafter"/>
</dbReference>
<keyword evidence="1" id="KW-0812">Transmembrane</keyword>
<dbReference type="InterPro" id="IPR003474">
    <property type="entry name" value="Glcn_transporter"/>
</dbReference>
<feature type="transmembrane region" description="Helical" evidence="1">
    <location>
        <begin position="329"/>
        <end position="347"/>
    </location>
</feature>
<keyword evidence="3" id="KW-1185">Reference proteome</keyword>
<evidence type="ECO:0000256" key="1">
    <source>
        <dbReference type="SAM" id="Phobius"/>
    </source>
</evidence>
<accession>A0A8J3CZ85</accession>
<evidence type="ECO:0000313" key="2">
    <source>
        <dbReference type="EMBL" id="GHB37875.1"/>
    </source>
</evidence>
<reference evidence="2" key="1">
    <citation type="journal article" date="2014" name="Int. J. Syst. Evol. Microbiol.">
        <title>Complete genome sequence of Corynebacterium casei LMG S-19264T (=DSM 44701T), isolated from a smear-ripened cheese.</title>
        <authorList>
            <consortium name="US DOE Joint Genome Institute (JGI-PGF)"/>
            <person name="Walter F."/>
            <person name="Albersmeier A."/>
            <person name="Kalinowski J."/>
            <person name="Ruckert C."/>
        </authorList>
    </citation>
    <scope>NUCLEOTIDE SEQUENCE</scope>
    <source>
        <strain evidence="2">KCTC 23224</strain>
    </source>
</reference>
<feature type="transmembrane region" description="Helical" evidence="1">
    <location>
        <begin position="400"/>
        <end position="421"/>
    </location>
</feature>
<feature type="transmembrane region" description="Helical" evidence="1">
    <location>
        <begin position="109"/>
        <end position="130"/>
    </location>
</feature>
<organism evidence="2 3">
    <name type="scientific">Mongoliitalea lutea</name>
    <dbReference type="NCBI Taxonomy" id="849756"/>
    <lineage>
        <taxon>Bacteria</taxon>
        <taxon>Pseudomonadati</taxon>
        <taxon>Bacteroidota</taxon>
        <taxon>Cytophagia</taxon>
        <taxon>Cytophagales</taxon>
        <taxon>Cyclobacteriaceae</taxon>
        <taxon>Mongoliitalea</taxon>
    </lineage>
</organism>
<feature type="transmembrane region" description="Helical" evidence="1">
    <location>
        <begin position="302"/>
        <end position="323"/>
    </location>
</feature>
<feature type="transmembrane region" description="Helical" evidence="1">
    <location>
        <begin position="270"/>
        <end position="290"/>
    </location>
</feature>
<proteinExistence type="predicted"/>
<comment type="caution">
    <text evidence="2">The sequence shown here is derived from an EMBL/GenBank/DDBJ whole genome shotgun (WGS) entry which is preliminary data.</text>
</comment>